<proteinExistence type="predicted"/>
<organism evidence="2 3">
    <name type="scientific">Iodidimonas gelatinilytica</name>
    <dbReference type="NCBI Taxonomy" id="1236966"/>
    <lineage>
        <taxon>Bacteria</taxon>
        <taxon>Pseudomonadati</taxon>
        <taxon>Pseudomonadota</taxon>
        <taxon>Alphaproteobacteria</taxon>
        <taxon>Iodidimonadales</taxon>
        <taxon>Iodidimonadaceae</taxon>
        <taxon>Iodidimonas</taxon>
    </lineage>
</organism>
<evidence type="ECO:0000313" key="3">
    <source>
        <dbReference type="Proteomes" id="UP000325187"/>
    </source>
</evidence>
<name>A0A5A7MYZ2_9PROT</name>
<evidence type="ECO:0000313" key="2">
    <source>
        <dbReference type="EMBL" id="GER01301.1"/>
    </source>
</evidence>
<reference evidence="2 3" key="1">
    <citation type="submission" date="2019-09" db="EMBL/GenBank/DDBJ databases">
        <title>NBRP : Genome information of microbial organism related human and environment.</title>
        <authorList>
            <person name="Hattori M."/>
            <person name="Oshima K."/>
            <person name="Inaba H."/>
            <person name="Suda W."/>
            <person name="Sakamoto M."/>
            <person name="Iino T."/>
            <person name="Kitahara M."/>
            <person name="Oshida Y."/>
            <person name="Iida T."/>
            <person name="Kudo T."/>
            <person name="Itoh T."/>
            <person name="Ohkuma M."/>
        </authorList>
    </citation>
    <scope>NUCLEOTIDE SEQUENCE [LARGE SCALE GENOMIC DNA]</scope>
    <source>
        <strain evidence="2 3">Mie-1</strain>
    </source>
</reference>
<keyword evidence="1" id="KW-1133">Transmembrane helix</keyword>
<keyword evidence="1" id="KW-0472">Membrane</keyword>
<dbReference type="InterPro" id="IPR010865">
    <property type="entry name" value="DUF1499"/>
</dbReference>
<dbReference type="Proteomes" id="UP000325187">
    <property type="component" value="Unassembled WGS sequence"/>
</dbReference>
<comment type="caution">
    <text evidence="2">The sequence shown here is derived from an EMBL/GenBank/DDBJ whole genome shotgun (WGS) entry which is preliminary data.</text>
</comment>
<gene>
    <name evidence="2" type="ORF">JCM17845_19240</name>
</gene>
<protein>
    <recommendedName>
        <fullName evidence="4">DUF1499 domain-containing protein</fullName>
    </recommendedName>
</protein>
<evidence type="ECO:0000256" key="1">
    <source>
        <dbReference type="SAM" id="Phobius"/>
    </source>
</evidence>
<dbReference type="AlphaFoldDB" id="A0A5A7MYZ2"/>
<feature type="transmembrane region" description="Helical" evidence="1">
    <location>
        <begin position="79"/>
        <end position="99"/>
    </location>
</feature>
<accession>A0A5A7MYZ2</accession>
<keyword evidence="3" id="KW-1185">Reference proteome</keyword>
<feature type="transmembrane region" description="Helical" evidence="1">
    <location>
        <begin position="53"/>
        <end position="72"/>
    </location>
</feature>
<keyword evidence="1" id="KW-0812">Transmembrane</keyword>
<sequence>MAPDKPSRFWGIASISVLLFAFLALLLMLVPGPLVKADALSFRTAFDVMRRAFYLAAGLGIVSFIALTIAASRANGRTVIRLSGALMLCLIVVSALYMMRRDAASHVPIHDVTTDLIDPPHFTVIAPRIEDPLIVPDRGREDLVAVPPDVRWRIYHKEAYGTLTPLFLDSSVEDAMARARQAARKMGWEIAHFSVADGRLEATDTTSWFGFKDDIVVRIRMEKGQSRVDVRSVSRIGISDLGANANRVRHFLETLSQQGQNS</sequence>
<evidence type="ECO:0008006" key="4">
    <source>
        <dbReference type="Google" id="ProtNLM"/>
    </source>
</evidence>
<dbReference type="EMBL" id="BKCM01000009">
    <property type="protein sequence ID" value="GER01301.1"/>
    <property type="molecule type" value="Genomic_DNA"/>
</dbReference>
<dbReference type="Pfam" id="PF07386">
    <property type="entry name" value="DUF1499"/>
    <property type="match status" value="1"/>
</dbReference>
<dbReference type="RefSeq" id="WP_150002452.1">
    <property type="nucleotide sequence ID" value="NZ_BKCM01000009.1"/>
</dbReference>